<dbReference type="SUPFAM" id="SSF52540">
    <property type="entry name" value="P-loop containing nucleoside triphosphate hydrolases"/>
    <property type="match status" value="1"/>
</dbReference>
<evidence type="ECO:0000259" key="6">
    <source>
        <dbReference type="PROSITE" id="PS51217"/>
    </source>
</evidence>
<dbReference type="GO" id="GO:0003677">
    <property type="term" value="F:DNA binding"/>
    <property type="evidence" value="ECO:0007669"/>
    <property type="project" value="InterPro"/>
</dbReference>
<dbReference type="Gene3D" id="1.10.486.10">
    <property type="entry name" value="PCRA, domain 4"/>
    <property type="match status" value="1"/>
</dbReference>
<dbReference type="PANTHER" id="PTHR11070">
    <property type="entry name" value="UVRD / RECB / PCRA DNA HELICASE FAMILY MEMBER"/>
    <property type="match status" value="1"/>
</dbReference>
<dbReference type="KEGG" id="celz:E5225_03225"/>
<dbReference type="InterPro" id="IPR014017">
    <property type="entry name" value="DNA_helicase_UvrD-like_C"/>
</dbReference>
<dbReference type="Pfam" id="PF13361">
    <property type="entry name" value="UvrD_C"/>
    <property type="match status" value="2"/>
</dbReference>
<protein>
    <submittedName>
        <fullName evidence="7">ATP-dependent helicase</fullName>
    </submittedName>
</protein>
<dbReference type="GO" id="GO:0000725">
    <property type="term" value="P:recombinational repair"/>
    <property type="evidence" value="ECO:0007669"/>
    <property type="project" value="TreeGrafter"/>
</dbReference>
<accession>A0A4P7SFM9</accession>
<evidence type="ECO:0000256" key="4">
    <source>
        <dbReference type="ARBA" id="ARBA00022840"/>
    </source>
</evidence>
<dbReference type="GO" id="GO:0005524">
    <property type="term" value="F:ATP binding"/>
    <property type="evidence" value="ECO:0007669"/>
    <property type="project" value="UniProtKB-KW"/>
</dbReference>
<dbReference type="Proteomes" id="UP000296469">
    <property type="component" value="Chromosome"/>
</dbReference>
<keyword evidence="3 7" id="KW-0347">Helicase</keyword>
<dbReference type="InterPro" id="IPR027417">
    <property type="entry name" value="P-loop_NTPase"/>
</dbReference>
<sequence>MLGEGPAVQVVRCEDEDDEDARIVATVRGWLAAGVPAEEVAVLHRFNSQAVKVTAALRDAGIAVAGDGSPYFDRREVRQVLTLLRRHADRSPADPAADALAHALTEAGYDPDSPPDGTGAARERWDALDALRTLVGSLPAHLTGSVRALSADLDRRAADDHAPPGRGAVTVTTIHKAKGLEWEACLLVRATDGSLPSVYATTPAELAEERRLAYVAVTRARRHLVATWAAGRPGRSGGRPARRSPFLDALEPVRAAHTRSGPERRAAARASSSAPAAAFAAGQRVTHDRHGLGKVVDVRAGRVTVDFGSGGRLTVTPDHRLIPL</sequence>
<keyword evidence="8" id="KW-1185">Reference proteome</keyword>
<evidence type="ECO:0000256" key="5">
    <source>
        <dbReference type="SAM" id="MobiDB-lite"/>
    </source>
</evidence>
<evidence type="ECO:0000313" key="8">
    <source>
        <dbReference type="Proteomes" id="UP000296469"/>
    </source>
</evidence>
<dbReference type="InterPro" id="IPR000212">
    <property type="entry name" value="DNA_helicase_UvrD/REP"/>
</dbReference>
<dbReference type="Gene3D" id="3.40.50.300">
    <property type="entry name" value="P-loop containing nucleotide triphosphate hydrolases"/>
    <property type="match status" value="2"/>
</dbReference>
<evidence type="ECO:0000256" key="2">
    <source>
        <dbReference type="ARBA" id="ARBA00022801"/>
    </source>
</evidence>
<name>A0A4P7SFM9_9CELL</name>
<dbReference type="PROSITE" id="PS51217">
    <property type="entry name" value="UVRD_HELICASE_CTER"/>
    <property type="match status" value="1"/>
</dbReference>
<keyword evidence="1" id="KW-0547">Nucleotide-binding</keyword>
<evidence type="ECO:0000313" key="7">
    <source>
        <dbReference type="EMBL" id="QCB92710.1"/>
    </source>
</evidence>
<evidence type="ECO:0000256" key="3">
    <source>
        <dbReference type="ARBA" id="ARBA00022806"/>
    </source>
</evidence>
<proteinExistence type="predicted"/>
<dbReference type="EMBL" id="CP039291">
    <property type="protein sequence ID" value="QCB92710.1"/>
    <property type="molecule type" value="Genomic_DNA"/>
</dbReference>
<gene>
    <name evidence="7" type="ORF">E5225_03225</name>
</gene>
<organism evidence="7 8">
    <name type="scientific">Cellulomonas shaoxiangyii</name>
    <dbReference type="NCBI Taxonomy" id="2566013"/>
    <lineage>
        <taxon>Bacteria</taxon>
        <taxon>Bacillati</taxon>
        <taxon>Actinomycetota</taxon>
        <taxon>Actinomycetes</taxon>
        <taxon>Micrococcales</taxon>
        <taxon>Cellulomonadaceae</taxon>
        <taxon>Cellulomonas</taxon>
    </lineage>
</organism>
<feature type="domain" description="UvrD-like helicase C-terminal" evidence="6">
    <location>
        <begin position="1"/>
        <end position="222"/>
    </location>
</feature>
<reference evidence="7 8" key="1">
    <citation type="submission" date="2019-04" db="EMBL/GenBank/DDBJ databases">
        <title>Isolation and identification of Cellulomonas shaoxiangyii sp. Nov. isolated from feces of the Tibetan antelopes (Pantholops hodgsonii) in the Qinghai-Tibet plateau of China.</title>
        <authorList>
            <person name="Tian Z."/>
        </authorList>
    </citation>
    <scope>NUCLEOTIDE SEQUENCE [LARGE SCALE GENOMIC DNA]</scope>
    <source>
        <strain evidence="7 8">Z28</strain>
    </source>
</reference>
<keyword evidence="2" id="KW-0378">Hydrolase</keyword>
<dbReference type="AlphaFoldDB" id="A0A4P7SFM9"/>
<dbReference type="GO" id="GO:0043138">
    <property type="term" value="F:3'-5' DNA helicase activity"/>
    <property type="evidence" value="ECO:0007669"/>
    <property type="project" value="TreeGrafter"/>
</dbReference>
<feature type="region of interest" description="Disordered" evidence="5">
    <location>
        <begin position="255"/>
        <end position="274"/>
    </location>
</feature>
<dbReference type="PANTHER" id="PTHR11070:SF2">
    <property type="entry name" value="ATP-DEPENDENT DNA HELICASE SRS2"/>
    <property type="match status" value="1"/>
</dbReference>
<dbReference type="OrthoDB" id="4868979at2"/>
<keyword evidence="4" id="KW-0067">ATP-binding</keyword>
<evidence type="ECO:0000256" key="1">
    <source>
        <dbReference type="ARBA" id="ARBA00022741"/>
    </source>
</evidence>
<dbReference type="GO" id="GO:0016787">
    <property type="term" value="F:hydrolase activity"/>
    <property type="evidence" value="ECO:0007669"/>
    <property type="project" value="UniProtKB-KW"/>
</dbReference>